<protein>
    <submittedName>
        <fullName evidence="9">Zinc finger, CCHC-type containing protein</fullName>
    </submittedName>
</protein>
<keyword evidence="1" id="KW-0645">Protease</keyword>
<dbReference type="InterPro" id="IPR013103">
    <property type="entry name" value="RVT_2"/>
</dbReference>
<dbReference type="Gene3D" id="4.10.60.10">
    <property type="entry name" value="Zinc finger, CCHC-type"/>
    <property type="match status" value="1"/>
</dbReference>
<evidence type="ECO:0000256" key="4">
    <source>
        <dbReference type="ARBA" id="ARBA00022801"/>
    </source>
</evidence>
<feature type="domain" description="Integrase catalytic" evidence="8">
    <location>
        <begin position="540"/>
        <end position="716"/>
    </location>
</feature>
<dbReference type="Pfam" id="PF22936">
    <property type="entry name" value="Pol_BBD"/>
    <property type="match status" value="1"/>
</dbReference>
<dbReference type="InterPro" id="IPR043502">
    <property type="entry name" value="DNA/RNA_pol_sf"/>
</dbReference>
<dbReference type="CDD" id="cd09272">
    <property type="entry name" value="RNase_HI_RT_Ty1"/>
    <property type="match status" value="1"/>
</dbReference>
<dbReference type="Proteomes" id="UP001151760">
    <property type="component" value="Unassembled WGS sequence"/>
</dbReference>
<evidence type="ECO:0000313" key="9">
    <source>
        <dbReference type="EMBL" id="GJS54680.1"/>
    </source>
</evidence>
<sequence length="1410" mass="159461">MPKYQSREEMTIGNNGSGEKDGPITLHYPMLSRNNYAAWAIKMRVFMQAQGVWDAVEPRTSNTVVEVKKDKMALAAIYQGIPEDLLLSLAEKETAKDAWNTLKVMYMGADRVKTAKVQTLKAEFEALSMKETDTVDDFAAKINNIVSNVRALGDKVEEAYVVKKMLRAVPSKFIQIASTIEQFADLDEMSVEEVVSRLKTHEERIKGHGEMEEKKLLLTHQEWSDRNKKNDGDTKGTQGRWNNGSRGRGRGRGRGFNNRGRGRGRGGEYQRGSSNSAPINRDKSKVQCYNCQSFGHFASECTNPRKARNHESNLTQEHDETEPALFMTTVDGDIKVGKVLLNERNINPRLREETEKPVHTKVWYLDNGASNHMSGDRTKFQNLDESITGSVKFGDGSKVEIKGKGTIIFECRNGEQRKLQDVYYIPRLCSNIISLGQLAEAGDEILMRGKSLWVRDITGKLLMKVNQSQNRLYKIILNDIQSECHLGASQEEVWLWHKRMGHVNFTSMKEMADKGIVSGLPSIEIPKQICEACMKGKQARAPFPNQASFRAKKRLELVHGDLCGPITPPTPAGNRYFMLLVDDFSRVMWVYLLKTKDEALRTFETYRNLVESETGEKIKMLRTDRGGEFMSKNFTEYCNRTGLKRHYTAPYSPQQNGVVERRNRTVMEMVRSSMKYMCVPDVLWGEAVNHAVYVLNRLATKALDSCTPYEKWTGRKPEVSHFRVFGCVAHVKVTRGHLKKLDDRSMKMVHLGCEKGSKAYRLVDPCTGLIQVSRDVVFEEESAWAWNNGDKIGPTHARFTISGENPIDVQEEPMNEIPTPPIEEPRSPFTQNTQQVSMSEPHTPLLSPVTENDQDETPSSASSSTGGGAPKKYRLLSDIYANCEELHLAYDDEEPTSYEEASKSKQWVEAMRSEIAAIEKNKTWFLSDLPPNRKPIGLKWVFKVKRDPAGKIVKYKARLVAKGYVQKQGIDFDEVFAPVARIETIRIILALAGSYGWVVHHLDVKSAFLNGTLDEEVYVTQPIGFEKKNNSNKVYRLVKALYGLRQAPRAWNSRLDKHLKEIGFTRCAHEYAVYTRNEGTKVLIVGIYVDDLIITGSCNEQVTIFKRQMSTEFEMSDLGKLSYYLGIEVEQSKHGITLKQEAFAKNLLVKCGMENCNATHCPLEHKLQLDKDEAGEKVNPTKYRSLVGGLRYLTHTRPDISFAVGLVSRYMESPTVKHMQVVKRILRYVKGTVNFGLVYGRSMEDLSITGYSDSDLANDVVDRRSTGGMAFYVNENLVTWASQKQHCVALSSCEAEFMAATTATCQAIWIRRLLTEITGKIVKPATLYVDNRSALELMKNPVFHGRSKHIDTRFHFIRECVEKGDIKVTFVRSEEQRADILTKAMARIKFKAMRALIGAGEITISGLGGD</sequence>
<evidence type="ECO:0000256" key="6">
    <source>
        <dbReference type="SAM" id="MobiDB-lite"/>
    </source>
</evidence>
<keyword evidence="5" id="KW-0863">Zinc-finger</keyword>
<dbReference type="InterPro" id="IPR001584">
    <property type="entry name" value="Integrase_cat-core"/>
</dbReference>
<dbReference type="PROSITE" id="PS50994">
    <property type="entry name" value="INTEGRASE"/>
    <property type="match status" value="1"/>
</dbReference>
<dbReference type="SUPFAM" id="SSF53098">
    <property type="entry name" value="Ribonuclease H-like"/>
    <property type="match status" value="1"/>
</dbReference>
<feature type="compositionally biased region" description="Basic and acidic residues" evidence="6">
    <location>
        <begin position="223"/>
        <end position="234"/>
    </location>
</feature>
<dbReference type="PANTHER" id="PTHR42648:SF25">
    <property type="entry name" value="RNA-DIRECTED DNA POLYMERASE"/>
    <property type="match status" value="1"/>
</dbReference>
<evidence type="ECO:0000259" key="8">
    <source>
        <dbReference type="PROSITE" id="PS50994"/>
    </source>
</evidence>
<evidence type="ECO:0000256" key="2">
    <source>
        <dbReference type="ARBA" id="ARBA00022723"/>
    </source>
</evidence>
<keyword evidence="2" id="KW-0479">Metal-binding</keyword>
<dbReference type="InterPro" id="IPR001878">
    <property type="entry name" value="Znf_CCHC"/>
</dbReference>
<dbReference type="InterPro" id="IPR025724">
    <property type="entry name" value="GAG-pre-integrase_dom"/>
</dbReference>
<feature type="compositionally biased region" description="Polar residues" evidence="6">
    <location>
        <begin position="828"/>
        <end position="840"/>
    </location>
</feature>
<organism evidence="9 10">
    <name type="scientific">Tanacetum coccineum</name>
    <dbReference type="NCBI Taxonomy" id="301880"/>
    <lineage>
        <taxon>Eukaryota</taxon>
        <taxon>Viridiplantae</taxon>
        <taxon>Streptophyta</taxon>
        <taxon>Embryophyta</taxon>
        <taxon>Tracheophyta</taxon>
        <taxon>Spermatophyta</taxon>
        <taxon>Magnoliopsida</taxon>
        <taxon>eudicotyledons</taxon>
        <taxon>Gunneridae</taxon>
        <taxon>Pentapetalae</taxon>
        <taxon>asterids</taxon>
        <taxon>campanulids</taxon>
        <taxon>Asterales</taxon>
        <taxon>Asteraceae</taxon>
        <taxon>Asteroideae</taxon>
        <taxon>Anthemideae</taxon>
        <taxon>Anthemidinae</taxon>
        <taxon>Tanacetum</taxon>
    </lineage>
</organism>
<evidence type="ECO:0000313" key="10">
    <source>
        <dbReference type="Proteomes" id="UP001151760"/>
    </source>
</evidence>
<dbReference type="SMART" id="SM00343">
    <property type="entry name" value="ZnF_C2HC"/>
    <property type="match status" value="1"/>
</dbReference>
<dbReference type="Pfam" id="PF00665">
    <property type="entry name" value="rve"/>
    <property type="match status" value="1"/>
</dbReference>
<reference evidence="9" key="2">
    <citation type="submission" date="2022-01" db="EMBL/GenBank/DDBJ databases">
        <authorList>
            <person name="Yamashiro T."/>
            <person name="Shiraishi A."/>
            <person name="Satake H."/>
            <person name="Nakayama K."/>
        </authorList>
    </citation>
    <scope>NUCLEOTIDE SEQUENCE</scope>
</reference>
<feature type="region of interest" description="Disordered" evidence="6">
    <location>
        <begin position="223"/>
        <end position="283"/>
    </location>
</feature>
<dbReference type="Pfam" id="PF25597">
    <property type="entry name" value="SH3_retrovirus"/>
    <property type="match status" value="1"/>
</dbReference>
<keyword evidence="10" id="KW-1185">Reference proteome</keyword>
<dbReference type="Pfam" id="PF07727">
    <property type="entry name" value="RVT_2"/>
    <property type="match status" value="1"/>
</dbReference>
<gene>
    <name evidence="9" type="ORF">Tco_0628042</name>
</gene>
<dbReference type="InterPro" id="IPR054722">
    <property type="entry name" value="PolX-like_BBD"/>
</dbReference>
<dbReference type="PROSITE" id="PS50158">
    <property type="entry name" value="ZF_CCHC"/>
    <property type="match status" value="1"/>
</dbReference>
<feature type="domain" description="CCHC-type" evidence="7">
    <location>
        <begin position="288"/>
        <end position="303"/>
    </location>
</feature>
<comment type="caution">
    <text evidence="9">The sequence shown here is derived from an EMBL/GenBank/DDBJ whole genome shotgun (WGS) entry which is preliminary data.</text>
</comment>
<evidence type="ECO:0000256" key="5">
    <source>
        <dbReference type="PROSITE-ProRule" id="PRU00047"/>
    </source>
</evidence>
<accession>A0ABQ4WP94</accession>
<dbReference type="SUPFAM" id="SSF56672">
    <property type="entry name" value="DNA/RNA polymerases"/>
    <property type="match status" value="1"/>
</dbReference>
<dbReference type="Gene3D" id="3.30.420.10">
    <property type="entry name" value="Ribonuclease H-like superfamily/Ribonuclease H"/>
    <property type="match status" value="1"/>
</dbReference>
<proteinExistence type="predicted"/>
<dbReference type="InterPro" id="IPR012337">
    <property type="entry name" value="RNaseH-like_sf"/>
</dbReference>
<keyword evidence="5" id="KW-0862">Zinc</keyword>
<dbReference type="InterPro" id="IPR036875">
    <property type="entry name" value="Znf_CCHC_sf"/>
</dbReference>
<dbReference type="InterPro" id="IPR036397">
    <property type="entry name" value="RNaseH_sf"/>
</dbReference>
<dbReference type="Pfam" id="PF14223">
    <property type="entry name" value="Retrotran_gag_2"/>
    <property type="match status" value="1"/>
</dbReference>
<keyword evidence="4" id="KW-0378">Hydrolase</keyword>
<dbReference type="InterPro" id="IPR057670">
    <property type="entry name" value="SH3_retrovirus"/>
</dbReference>
<dbReference type="Pfam" id="PF00098">
    <property type="entry name" value="zf-CCHC"/>
    <property type="match status" value="1"/>
</dbReference>
<evidence type="ECO:0000256" key="3">
    <source>
        <dbReference type="ARBA" id="ARBA00022750"/>
    </source>
</evidence>
<keyword evidence="3" id="KW-0064">Aspartyl protease</keyword>
<dbReference type="PANTHER" id="PTHR42648">
    <property type="entry name" value="TRANSPOSASE, PUTATIVE-RELATED"/>
    <property type="match status" value="1"/>
</dbReference>
<evidence type="ECO:0000256" key="1">
    <source>
        <dbReference type="ARBA" id="ARBA00022670"/>
    </source>
</evidence>
<reference evidence="9" key="1">
    <citation type="journal article" date="2022" name="Int. J. Mol. Sci.">
        <title>Draft Genome of Tanacetum Coccineum: Genomic Comparison of Closely Related Tanacetum-Family Plants.</title>
        <authorList>
            <person name="Yamashiro T."/>
            <person name="Shiraishi A."/>
            <person name="Nakayama K."/>
            <person name="Satake H."/>
        </authorList>
    </citation>
    <scope>NUCLEOTIDE SEQUENCE</scope>
</reference>
<dbReference type="InterPro" id="IPR039537">
    <property type="entry name" value="Retrotran_Ty1/copia-like"/>
</dbReference>
<dbReference type="Pfam" id="PF13976">
    <property type="entry name" value="gag_pre-integrs"/>
    <property type="match status" value="1"/>
</dbReference>
<feature type="region of interest" description="Disordered" evidence="6">
    <location>
        <begin position="805"/>
        <end position="870"/>
    </location>
</feature>
<dbReference type="SUPFAM" id="SSF57756">
    <property type="entry name" value="Retrovirus zinc finger-like domains"/>
    <property type="match status" value="1"/>
</dbReference>
<evidence type="ECO:0000259" key="7">
    <source>
        <dbReference type="PROSITE" id="PS50158"/>
    </source>
</evidence>
<name>A0ABQ4WP94_9ASTR</name>
<dbReference type="EMBL" id="BQNB010008817">
    <property type="protein sequence ID" value="GJS54680.1"/>
    <property type="molecule type" value="Genomic_DNA"/>
</dbReference>